<feature type="domain" description="PA" evidence="3">
    <location>
        <begin position="158"/>
        <end position="245"/>
    </location>
</feature>
<dbReference type="Gene3D" id="3.50.30.30">
    <property type="match status" value="1"/>
</dbReference>
<proteinExistence type="inferred from homology"/>
<evidence type="ECO:0000259" key="5">
    <source>
        <dbReference type="Pfam" id="PF04389"/>
    </source>
</evidence>
<dbReference type="InterPro" id="IPR007365">
    <property type="entry name" value="TFR-like_dimer_dom"/>
</dbReference>
<evidence type="ECO:0000313" key="7">
    <source>
        <dbReference type="Proteomes" id="UP001595961"/>
    </source>
</evidence>
<dbReference type="Gene3D" id="3.40.630.10">
    <property type="entry name" value="Zn peptidases"/>
    <property type="match status" value="1"/>
</dbReference>
<feature type="signal peptide" evidence="2">
    <location>
        <begin position="1"/>
        <end position="24"/>
    </location>
</feature>
<dbReference type="SUPFAM" id="SSF52025">
    <property type="entry name" value="PA domain"/>
    <property type="match status" value="1"/>
</dbReference>
<feature type="domain" description="Transferrin receptor-like dimerisation" evidence="4">
    <location>
        <begin position="644"/>
        <end position="758"/>
    </location>
</feature>
<dbReference type="Gene3D" id="1.20.930.40">
    <property type="entry name" value="Transferrin receptor-like, dimerisation domain"/>
    <property type="match status" value="1"/>
</dbReference>
<dbReference type="Pfam" id="PF04253">
    <property type="entry name" value="TFR_dimer"/>
    <property type="match status" value="1"/>
</dbReference>
<protein>
    <submittedName>
        <fullName evidence="6">Transferrin receptor-like dimerization domain-containing protein</fullName>
    </submittedName>
</protein>
<evidence type="ECO:0000259" key="3">
    <source>
        <dbReference type="Pfam" id="PF02225"/>
    </source>
</evidence>
<feature type="domain" description="Peptidase M28" evidence="5">
    <location>
        <begin position="339"/>
        <end position="549"/>
    </location>
</feature>
<dbReference type="SUPFAM" id="SSF53187">
    <property type="entry name" value="Zn-dependent exopeptidases"/>
    <property type="match status" value="1"/>
</dbReference>
<sequence length="770" mass="83570">MTRLKMRPLLTVACLLATFGSAMASGEEGRGDGGMLGFTPFGANDQRSLEQRFDAQLDPADQRAWLKQMSSEPNQVGAPHDKANAEFMLAKFREWGWDAHIETFSVLYPTPKKVALELQGAHPYTAKLNEPAVDGDATSGIKDGVLPPYNVYGGDGDVTAPLVYVNYGMPDDYKELARRGIDVRGKIVITRYGGGWRGLKPKLAQEHGAVGCLIYSDPRDDGYGEGDTYPNGGWRPADGVQRGSVADMQQYPGDPLTPGIGSTPGAKRLALKDAKTILKIPVLPISYADATPLLQSLTGPMAPSGWRGSLPLTYHVGPSSAPVHMTVLSDWGQKPVYDVIATLTGSSEPDQWIVRGNHHDGWVFGAWDPLAGNVALMAEAKAIGALYKEGWRPKRTLVYASWDGEEPGLLGSTEWAETHAKELQQKAVLYLNSDTNGRGFLNAGGSHSLQHLVNQVAAGVSDPETKVSVRERLRARMLVEGNGKNASPGQKDDAKLAAQGGDLPIEALGSGSDFSAFLEHLGIASLDLGFGGEDDNGGIYHSRYDSFDHYVRFGDPTFEYGVALSKMAGHIVLRTADASVVPMRFGDFSDTLDRYVAELHQLVDSTRTDTQEQHQLLDQHAYELAADPTRPVAAPARDSDVAEINLAPLDQAAKQLRQSAQAYEVAYNERAGTGFDMPEAQQRQLNALIGQMEQALSDPAGLPTRPWFKHMIYAPGMLTGYGVKTVPGVREALEARRWNEANQYAVVTAKVLDRYRAQLDQLTALLKKTS</sequence>
<evidence type="ECO:0000259" key="4">
    <source>
        <dbReference type="Pfam" id="PF04253"/>
    </source>
</evidence>
<dbReference type="PANTHER" id="PTHR10404:SF46">
    <property type="entry name" value="VACUOLAR PROTEIN SORTING-ASSOCIATED PROTEIN 70"/>
    <property type="match status" value="1"/>
</dbReference>
<accession>A0ABV9C4H2</accession>
<comment type="similarity">
    <text evidence="1">Belongs to the peptidase M28 family. M28B subfamily.</text>
</comment>
<feature type="chain" id="PRO_5047185455" evidence="2">
    <location>
        <begin position="25"/>
        <end position="770"/>
    </location>
</feature>
<dbReference type="PANTHER" id="PTHR10404">
    <property type="entry name" value="N-ACETYLATED-ALPHA-LINKED ACIDIC DIPEPTIDASE"/>
    <property type="match status" value="1"/>
</dbReference>
<dbReference type="InterPro" id="IPR003137">
    <property type="entry name" value="PA_domain"/>
</dbReference>
<dbReference type="InterPro" id="IPR046450">
    <property type="entry name" value="PA_dom_sf"/>
</dbReference>
<dbReference type="SUPFAM" id="SSF47672">
    <property type="entry name" value="Transferrin receptor-like dimerisation domain"/>
    <property type="match status" value="1"/>
</dbReference>
<dbReference type="CDD" id="cd02121">
    <property type="entry name" value="PA_GCPII_like"/>
    <property type="match status" value="1"/>
</dbReference>
<organism evidence="6 7">
    <name type="scientific">Dyella halodurans</name>
    <dbReference type="NCBI Taxonomy" id="1920171"/>
    <lineage>
        <taxon>Bacteria</taxon>
        <taxon>Pseudomonadati</taxon>
        <taxon>Pseudomonadota</taxon>
        <taxon>Gammaproteobacteria</taxon>
        <taxon>Lysobacterales</taxon>
        <taxon>Rhodanobacteraceae</taxon>
        <taxon>Dyella</taxon>
    </lineage>
</organism>
<keyword evidence="7" id="KW-1185">Reference proteome</keyword>
<reference evidence="7" key="1">
    <citation type="journal article" date="2019" name="Int. J. Syst. Evol. Microbiol.">
        <title>The Global Catalogue of Microorganisms (GCM) 10K type strain sequencing project: providing services to taxonomists for standard genome sequencing and annotation.</title>
        <authorList>
            <consortium name="The Broad Institute Genomics Platform"/>
            <consortium name="The Broad Institute Genome Sequencing Center for Infectious Disease"/>
            <person name="Wu L."/>
            <person name="Ma J."/>
        </authorList>
    </citation>
    <scope>NUCLEOTIDE SEQUENCE [LARGE SCALE GENOMIC DNA]</scope>
    <source>
        <strain evidence="7">CCM 4481</strain>
    </source>
</reference>
<dbReference type="Pfam" id="PF04389">
    <property type="entry name" value="Peptidase_M28"/>
    <property type="match status" value="1"/>
</dbReference>
<comment type="caution">
    <text evidence="6">The sequence shown here is derived from an EMBL/GenBank/DDBJ whole genome shotgun (WGS) entry which is preliminary data.</text>
</comment>
<evidence type="ECO:0000256" key="1">
    <source>
        <dbReference type="ARBA" id="ARBA00005634"/>
    </source>
</evidence>
<dbReference type="InterPro" id="IPR007484">
    <property type="entry name" value="Peptidase_M28"/>
</dbReference>
<dbReference type="InterPro" id="IPR036757">
    <property type="entry name" value="TFR-like_dimer_dom_sf"/>
</dbReference>
<dbReference type="Proteomes" id="UP001595961">
    <property type="component" value="Unassembled WGS sequence"/>
</dbReference>
<dbReference type="InterPro" id="IPR039373">
    <property type="entry name" value="Peptidase_M28B"/>
</dbReference>
<evidence type="ECO:0000313" key="6">
    <source>
        <dbReference type="EMBL" id="MFC4527767.1"/>
    </source>
</evidence>
<gene>
    <name evidence="6" type="ORF">ACFO5W_14080</name>
</gene>
<evidence type="ECO:0000256" key="2">
    <source>
        <dbReference type="SAM" id="SignalP"/>
    </source>
</evidence>
<keyword evidence="2" id="KW-0732">Signal</keyword>
<dbReference type="EMBL" id="JBHSGA010000017">
    <property type="protein sequence ID" value="MFC4527767.1"/>
    <property type="molecule type" value="Genomic_DNA"/>
</dbReference>
<dbReference type="Pfam" id="PF02225">
    <property type="entry name" value="PA"/>
    <property type="match status" value="1"/>
</dbReference>
<name>A0ABV9C4H2_9GAMM</name>
<dbReference type="RefSeq" id="WP_266151745.1">
    <property type="nucleotide sequence ID" value="NZ_CP064028.1"/>
</dbReference>